<accession>A0A5C3F241</accession>
<evidence type="ECO:0000313" key="3">
    <source>
        <dbReference type="Proteomes" id="UP000323386"/>
    </source>
</evidence>
<protein>
    <submittedName>
        <fullName evidence="2">Uncharacterized protein</fullName>
    </submittedName>
</protein>
<feature type="region of interest" description="Disordered" evidence="1">
    <location>
        <begin position="416"/>
        <end position="437"/>
    </location>
</feature>
<dbReference type="AlphaFoldDB" id="A0A5C3F241"/>
<gene>
    <name evidence="2" type="ORF">PSFLO_03273</name>
</gene>
<evidence type="ECO:0000313" key="2">
    <source>
        <dbReference type="EMBL" id="SPO37797.1"/>
    </source>
</evidence>
<evidence type="ECO:0000256" key="1">
    <source>
        <dbReference type="SAM" id="MobiDB-lite"/>
    </source>
</evidence>
<proteinExistence type="predicted"/>
<dbReference type="Proteomes" id="UP000323386">
    <property type="component" value="Unassembled WGS sequence"/>
</dbReference>
<feature type="region of interest" description="Disordered" evidence="1">
    <location>
        <begin position="320"/>
        <end position="363"/>
    </location>
</feature>
<reference evidence="2 3" key="1">
    <citation type="submission" date="2018-03" db="EMBL/GenBank/DDBJ databases">
        <authorList>
            <person name="Guldener U."/>
        </authorList>
    </citation>
    <scope>NUCLEOTIDE SEQUENCE [LARGE SCALE GENOMIC DNA]</scope>
    <source>
        <strain evidence="2 3">DAOM196992</strain>
    </source>
</reference>
<organism evidence="2 3">
    <name type="scientific">Pseudozyma flocculosa</name>
    <dbReference type="NCBI Taxonomy" id="84751"/>
    <lineage>
        <taxon>Eukaryota</taxon>
        <taxon>Fungi</taxon>
        <taxon>Dikarya</taxon>
        <taxon>Basidiomycota</taxon>
        <taxon>Ustilaginomycotina</taxon>
        <taxon>Ustilaginomycetes</taxon>
        <taxon>Ustilaginales</taxon>
        <taxon>Ustilaginaceae</taxon>
        <taxon>Pseudozyma</taxon>
    </lineage>
</organism>
<sequence length="570" mass="62456">MTLRSPKRHAVRRIPVPAAIRVRLTAAQFSDRRQGVGTRWTVPARRHRQADRYGGLELACDDPAYRQEPAAVTMLRPLRPGREMATMDDRFEFPDASIGRVIGAKHASLGLSRLRLRRSPGRSRPAGMKNLREAVAGHPERTSLALPAGPIRPTHRSLCEGLSHSPLRLAPAQEGAAMRRASKHRIRLIGCRLPSEEPANPRRNRAARLCDNEAEVHICHGGCLPTSRPGRRARDREALTLGDRGLAWSRQWRECVGLPSTVHDELTEAPCGQYAPACLPRVLGSSKPRDARVTDSVSLRSARALTRRARWSAQLSAAEAQAMGRNGQTRAVADPPLGRCGTGVSRQRSAHGGAGRAARDARGWAQERIGGAAGRNKYASVHPPTHDAALPACMYPSSVPRACVVLACPLSPSSPSEQSSVLASDGPPPPPPRNAGRSTQHRCTYCAVHLQPWRISALTCSCTLHYYSSSHPDTHSHDHPCLLRHSARSWPGSPLYRSACAVDPRMAAERRTVCTDVRASVWQCGACATLDAIIRDGVDPPTPHQRDTYTFRRYRNSTRHESLQERASRS</sequence>
<name>A0A5C3F241_9BASI</name>
<keyword evidence="3" id="KW-1185">Reference proteome</keyword>
<dbReference type="EMBL" id="OOIP01000008">
    <property type="protein sequence ID" value="SPO37797.1"/>
    <property type="molecule type" value="Genomic_DNA"/>
</dbReference>